<evidence type="ECO:0000256" key="1">
    <source>
        <dbReference type="ARBA" id="ARBA00023229"/>
    </source>
</evidence>
<organism evidence="4 5">
    <name type="scientific">Archaeoglobus veneficus (strain DSM 11195 / SNP6)</name>
    <dbReference type="NCBI Taxonomy" id="693661"/>
    <lineage>
        <taxon>Archaea</taxon>
        <taxon>Methanobacteriati</taxon>
        <taxon>Methanobacteriota</taxon>
        <taxon>Archaeoglobi</taxon>
        <taxon>Archaeoglobales</taxon>
        <taxon>Archaeoglobaceae</taxon>
        <taxon>Archaeoglobus</taxon>
    </lineage>
</organism>
<feature type="domain" description="Thiolase C-terminal" evidence="3">
    <location>
        <begin position="243"/>
        <end position="386"/>
    </location>
</feature>
<dbReference type="OrthoDB" id="167534at2157"/>
<keyword evidence="4" id="KW-0808">Transferase</keyword>
<reference evidence="4 5" key="1">
    <citation type="submission" date="2011-03" db="EMBL/GenBank/DDBJ databases">
        <title>The complete genome of Archaeoglobus veneficus SNP6.</title>
        <authorList>
            <consortium name="US DOE Joint Genome Institute (JGI-PGF)"/>
            <person name="Lucas S."/>
            <person name="Copeland A."/>
            <person name="Lapidus A."/>
            <person name="Bruce D."/>
            <person name="Goodwin L."/>
            <person name="Pitluck S."/>
            <person name="Kyrpides N."/>
            <person name="Mavromatis K."/>
            <person name="Pagani I."/>
            <person name="Ivanova N."/>
            <person name="Mikhailova N."/>
            <person name="Lu M."/>
            <person name="Detter J.C."/>
            <person name="Tapia R."/>
            <person name="Han C."/>
            <person name="Land M."/>
            <person name="Hauser L."/>
            <person name="Markowitz V."/>
            <person name="Cheng J.-F."/>
            <person name="Hugenholtz P."/>
            <person name="Woyke T."/>
            <person name="Wu D."/>
            <person name="Spring S."/>
            <person name="Brambilla E."/>
            <person name="Klenk H.-P."/>
            <person name="Eisen J.A."/>
        </authorList>
    </citation>
    <scope>NUCLEOTIDE SEQUENCE [LARGE SCALE GENOMIC DNA]</scope>
    <source>
        <strain>SNP6</strain>
    </source>
</reference>
<dbReference type="HOGENOM" id="CLU_035425_4_0_2"/>
<proteinExistence type="predicted"/>
<evidence type="ECO:0000259" key="2">
    <source>
        <dbReference type="Pfam" id="PF00108"/>
    </source>
</evidence>
<keyword evidence="4" id="KW-0012">Acyltransferase</keyword>
<sequence length="386" mass="40832">MRKVAIIGVGQSKFGELWDSSFRDIVLSAGIEALEDAGLEGKEIEAMFVGNMSGGRYLAQEHIAALIADYAGLAELHIPSTRVEAADASGGLALRQAYMAVASGMHDIVIAAGAEKVTDVGSEAAMEILASAADREWEVFAGATLASLYAMIARLHMEEFGTKPEDLAMVSVKNHKNATLNPKAQFRREISLEVALNSPYVAEPLRLFDCAPLSDGAAAVILASEEVAKKYTDTPVYISACCQASDYIALHNRKDLLTMQAVVHAAKQAYKQAGIEAKDIDVAEVHDSFTIAEILAYEDLGFAKKGEGAKLIREGVTSLDGDIPVNPSGGLKACGHAVGATGIRQAVEITLQLRGEADKRQVDAERGLALNVGGTGATAVVTIFTR</sequence>
<dbReference type="EC" id="2.3.1.176" evidence="4"/>
<dbReference type="Gene3D" id="3.40.47.10">
    <property type="match status" value="1"/>
</dbReference>
<feature type="domain" description="Thiolase N-terminal" evidence="2">
    <location>
        <begin position="4"/>
        <end position="226"/>
    </location>
</feature>
<gene>
    <name evidence="4" type="ordered locus">Arcve_2047</name>
</gene>
<dbReference type="KEGG" id="ave:Arcve_2047"/>
<dbReference type="InterPro" id="IPR002155">
    <property type="entry name" value="Thiolase"/>
</dbReference>
<dbReference type="STRING" id="693661.Arcve_2047"/>
<evidence type="ECO:0000313" key="4">
    <source>
        <dbReference type="EMBL" id="AEA48037.1"/>
    </source>
</evidence>
<keyword evidence="1" id="KW-0414">Isoprene biosynthesis</keyword>
<dbReference type="PIRSF" id="PIRSF000429">
    <property type="entry name" value="Ac-CoA_Ac_transf"/>
    <property type="match status" value="1"/>
</dbReference>
<dbReference type="GeneID" id="10395180"/>
<dbReference type="NCBIfam" id="NF004720">
    <property type="entry name" value="PRK06064.1"/>
    <property type="match status" value="1"/>
</dbReference>
<accession>F2KS98</accession>
<dbReference type="Pfam" id="PF22691">
    <property type="entry name" value="Thiolase_C_1"/>
    <property type="match status" value="1"/>
</dbReference>
<dbReference type="InterPro" id="IPR055140">
    <property type="entry name" value="Thiolase_C_2"/>
</dbReference>
<name>F2KS98_ARCVS</name>
<dbReference type="Proteomes" id="UP000008136">
    <property type="component" value="Chromosome"/>
</dbReference>
<evidence type="ECO:0000259" key="3">
    <source>
        <dbReference type="Pfam" id="PF22691"/>
    </source>
</evidence>
<evidence type="ECO:0000313" key="5">
    <source>
        <dbReference type="Proteomes" id="UP000008136"/>
    </source>
</evidence>
<keyword evidence="5" id="KW-1185">Reference proteome</keyword>
<dbReference type="CDD" id="cd00829">
    <property type="entry name" value="SCP-x_thiolase"/>
    <property type="match status" value="1"/>
</dbReference>
<dbReference type="PANTHER" id="PTHR42870:SF6">
    <property type="entry name" value="ACETYL-COA C-ACYLTRANSFERASE"/>
    <property type="match status" value="1"/>
</dbReference>
<dbReference type="InterPro" id="IPR020616">
    <property type="entry name" value="Thiolase_N"/>
</dbReference>
<dbReference type="GO" id="GO:0008299">
    <property type="term" value="P:isoprenoid biosynthetic process"/>
    <property type="evidence" value="ECO:0007669"/>
    <property type="project" value="UniProtKB-KW"/>
</dbReference>
<dbReference type="GO" id="GO:0016747">
    <property type="term" value="F:acyltransferase activity, transferring groups other than amino-acyl groups"/>
    <property type="evidence" value="ECO:0007669"/>
    <property type="project" value="InterPro"/>
</dbReference>
<dbReference type="RefSeq" id="WP_013684688.1">
    <property type="nucleotide sequence ID" value="NC_015320.1"/>
</dbReference>
<protein>
    <submittedName>
        <fullName evidence="4">Propanoyl-CoA C-acyltransferase</fullName>
        <ecNumber evidence="4">2.3.1.176</ecNumber>
    </submittedName>
</protein>
<dbReference type="eggNOG" id="arCOG01278">
    <property type="taxonomic scope" value="Archaea"/>
</dbReference>
<dbReference type="InterPro" id="IPR016039">
    <property type="entry name" value="Thiolase-like"/>
</dbReference>
<dbReference type="EMBL" id="CP002588">
    <property type="protein sequence ID" value="AEA48037.1"/>
    <property type="molecule type" value="Genomic_DNA"/>
</dbReference>
<dbReference type="AlphaFoldDB" id="F2KS98"/>
<dbReference type="SUPFAM" id="SSF53901">
    <property type="entry name" value="Thiolase-like"/>
    <property type="match status" value="2"/>
</dbReference>
<dbReference type="Pfam" id="PF00108">
    <property type="entry name" value="Thiolase_N"/>
    <property type="match status" value="1"/>
</dbReference>
<dbReference type="PANTHER" id="PTHR42870">
    <property type="entry name" value="ACETYL-COA C-ACETYLTRANSFERASE"/>
    <property type="match status" value="1"/>
</dbReference>